<keyword evidence="3" id="KW-0963">Cytoplasm</keyword>
<dbReference type="GO" id="GO:0030488">
    <property type="term" value="P:tRNA methylation"/>
    <property type="evidence" value="ECO:0007669"/>
    <property type="project" value="TreeGrafter"/>
</dbReference>
<evidence type="ECO:0000256" key="7">
    <source>
        <dbReference type="ARBA" id="ARBA00022691"/>
    </source>
</evidence>
<comment type="catalytic activity">
    <reaction evidence="10">
        <text>guanosine(10) in tRNA + 2 S-adenosyl-L-methionine = N(2)-dimethylguanosine(10) in tRNA + 2 S-adenosyl-L-homocysteine + 2 H(+)</text>
        <dbReference type="Rhea" id="RHEA:43124"/>
        <dbReference type="Rhea" id="RHEA-COMP:10355"/>
        <dbReference type="Rhea" id="RHEA-COMP:10358"/>
        <dbReference type="ChEBI" id="CHEBI:15378"/>
        <dbReference type="ChEBI" id="CHEBI:57856"/>
        <dbReference type="ChEBI" id="CHEBI:59789"/>
        <dbReference type="ChEBI" id="CHEBI:74269"/>
        <dbReference type="ChEBI" id="CHEBI:74513"/>
        <dbReference type="EC" id="2.1.1.213"/>
    </reaction>
</comment>
<dbReference type="InterPro" id="IPR000241">
    <property type="entry name" value="RlmKL-like_Mtase"/>
</dbReference>
<evidence type="ECO:0000256" key="8">
    <source>
        <dbReference type="ARBA" id="ARBA00022694"/>
    </source>
</evidence>
<keyword evidence="9" id="KW-0694">RNA-binding</keyword>
<dbReference type="CDD" id="cd02440">
    <property type="entry name" value="AdoMet_MTases"/>
    <property type="match status" value="1"/>
</dbReference>
<dbReference type="EC" id="2.1.1.213" evidence="13"/>
<evidence type="ECO:0000256" key="11">
    <source>
        <dbReference type="ARBA" id="ARBA00054380"/>
    </source>
</evidence>
<dbReference type="GO" id="GO:0005737">
    <property type="term" value="C:cytoplasm"/>
    <property type="evidence" value="ECO:0007669"/>
    <property type="project" value="UniProtKB-SubCell"/>
</dbReference>
<dbReference type="Proteomes" id="UP000075578">
    <property type="component" value="Unassembled WGS sequence"/>
</dbReference>
<comment type="subunit">
    <text evidence="2">Monomer.</text>
</comment>
<reference evidence="17 18" key="1">
    <citation type="journal article" date="2016" name="ISME J.">
        <title>Chasing the elusive Euryarchaeota class WSA2: genomes reveal a uniquely fastidious methyl-reducing methanogen.</title>
        <authorList>
            <person name="Nobu M.K."/>
            <person name="Narihiro T."/>
            <person name="Kuroda K."/>
            <person name="Mei R."/>
            <person name="Liu W.T."/>
        </authorList>
    </citation>
    <scope>NUCLEOTIDE SEQUENCE [LARGE SCALE GENOMIC DNA]</scope>
    <source>
        <strain evidence="17">U1lsi0528_Bin089</strain>
    </source>
</reference>
<name>A0A150J4T3_9EURY</name>
<dbReference type="PANTHER" id="PTHR14911:SF21">
    <property type="entry name" value="N2-METHYLGUANOSINE TRNA METHYLTRANSFERASE"/>
    <property type="match status" value="1"/>
</dbReference>
<evidence type="ECO:0000256" key="12">
    <source>
        <dbReference type="ARBA" id="ARBA00061338"/>
    </source>
</evidence>
<dbReference type="GO" id="GO:0000049">
    <property type="term" value="F:tRNA binding"/>
    <property type="evidence" value="ECO:0007669"/>
    <property type="project" value="UniProtKB-KW"/>
</dbReference>
<dbReference type="InterPro" id="IPR004114">
    <property type="entry name" value="THUMP_dom"/>
</dbReference>
<organism evidence="17 18">
    <name type="scientific">Candidatus Methanofastidiosum methylothiophilum</name>
    <dbReference type="NCBI Taxonomy" id="1705564"/>
    <lineage>
        <taxon>Archaea</taxon>
        <taxon>Methanobacteriati</taxon>
        <taxon>Methanobacteriota</taxon>
        <taxon>Stenosarchaea group</taxon>
        <taxon>Candidatus Methanofastidiosia</taxon>
        <taxon>Candidatus Methanofastidiosales</taxon>
        <taxon>Candidatus Methanofastidiosaceae</taxon>
        <taxon>Candidatus Methanofastidiosum</taxon>
    </lineage>
</organism>
<gene>
    <name evidence="17" type="ORF">AMQ74_00914</name>
</gene>
<dbReference type="CDD" id="cd11715">
    <property type="entry name" value="THUMP_AdoMetMT"/>
    <property type="match status" value="1"/>
</dbReference>
<dbReference type="Pfam" id="PF01170">
    <property type="entry name" value="UPF0020"/>
    <property type="match status" value="1"/>
</dbReference>
<evidence type="ECO:0000313" key="17">
    <source>
        <dbReference type="EMBL" id="KYC51974.1"/>
    </source>
</evidence>
<proteinExistence type="inferred from homology"/>
<sequence>MKLLFFLSGGHNYLAKKEALALLAAYDIDYKLIYEEKQMLILEALNSKLDFLFRLGLTHFVLEIIDDSYIEDGIEKILSKIDWSIYLNLNRTYKVRTKQKDNRIENLELLIAKSISKFFNDKIKADLTNPMDEITGILYGKKLVIGKKIFERSKTEFNKRKPQLRPFFSPTSIDPRIARAMINVSQAKKEVLDPFAGTGGILIEAGLIGLDVYGIDIEEKSVEGTKMNLLSYGIKNYNIKLGDARNSYDIFGKSIESIVTDAPYGRSTKVDKDKDKMYRECFISIYDSFKKKCVIGLNREYPFDEIGFNIDFVYKFRVHKSLTRYIHVLSK</sequence>
<dbReference type="GO" id="GO:0160101">
    <property type="term" value="F:tRNA (guanine(10)-N2)-dimethyltransferase activity"/>
    <property type="evidence" value="ECO:0007669"/>
    <property type="project" value="UniProtKB-EC"/>
</dbReference>
<dbReference type="InterPro" id="IPR029063">
    <property type="entry name" value="SAM-dependent_MTases_sf"/>
</dbReference>
<protein>
    <recommendedName>
        <fullName evidence="13">tRNA (guanine(10)-N(2))-dimethyltransferase</fullName>
        <ecNumber evidence="13">2.1.1.213</ecNumber>
    </recommendedName>
    <alternativeName>
        <fullName evidence="14">tRNA:G10 dimethyltransferase</fullName>
    </alternativeName>
</protein>
<dbReference type="Pfam" id="PF02926">
    <property type="entry name" value="THUMP"/>
    <property type="match status" value="1"/>
</dbReference>
<evidence type="ECO:0000256" key="13">
    <source>
        <dbReference type="ARBA" id="ARBA00066936"/>
    </source>
</evidence>
<feature type="domain" description="Ribosomal RNA large subunit methyltransferase K/L-like methyltransferase" evidence="15">
    <location>
        <begin position="162"/>
        <end position="291"/>
    </location>
</feature>
<dbReference type="PATRIC" id="fig|1705564.3.peg.942"/>
<keyword evidence="8" id="KW-0819">tRNA processing</keyword>
<evidence type="ECO:0000256" key="4">
    <source>
        <dbReference type="ARBA" id="ARBA00022555"/>
    </source>
</evidence>
<evidence type="ECO:0000256" key="5">
    <source>
        <dbReference type="ARBA" id="ARBA00022603"/>
    </source>
</evidence>
<comment type="caution">
    <text evidence="17">The sequence shown here is derived from an EMBL/GenBank/DDBJ whole genome shotgun (WGS) entry which is preliminary data.</text>
</comment>
<evidence type="ECO:0000256" key="6">
    <source>
        <dbReference type="ARBA" id="ARBA00022679"/>
    </source>
</evidence>
<evidence type="ECO:0000259" key="15">
    <source>
        <dbReference type="Pfam" id="PF01170"/>
    </source>
</evidence>
<evidence type="ECO:0000256" key="9">
    <source>
        <dbReference type="ARBA" id="ARBA00022884"/>
    </source>
</evidence>
<keyword evidence="5 17" id="KW-0489">Methyltransferase</keyword>
<dbReference type="Gene3D" id="3.40.50.150">
    <property type="entry name" value="Vaccinia Virus protein VP39"/>
    <property type="match status" value="1"/>
</dbReference>
<evidence type="ECO:0000256" key="10">
    <source>
        <dbReference type="ARBA" id="ARBA00051883"/>
    </source>
</evidence>
<comment type="function">
    <text evidence="11">Catalyzes the adenosylmethionine-dependent methylation of the exocyclic amino group (N(2)) of guanosine at position 10 of various tRNAs. Acts via a two-step process that leads to the formation of either N(2)-monomethyl (m(2)G) or N(2)-dimethylguanosine (m(2)(2)G).</text>
</comment>
<keyword evidence="6 17" id="KW-0808">Transferase</keyword>
<dbReference type="EMBL" id="LNGD01000046">
    <property type="protein sequence ID" value="KYC51974.1"/>
    <property type="molecule type" value="Genomic_DNA"/>
</dbReference>
<feature type="domain" description="THUMP" evidence="16">
    <location>
        <begin position="71"/>
        <end position="130"/>
    </location>
</feature>
<evidence type="ECO:0000256" key="14">
    <source>
        <dbReference type="ARBA" id="ARBA00082665"/>
    </source>
</evidence>
<keyword evidence="7" id="KW-0949">S-adenosyl-L-methionine</keyword>
<evidence type="ECO:0000313" key="18">
    <source>
        <dbReference type="Proteomes" id="UP000075578"/>
    </source>
</evidence>
<dbReference type="PANTHER" id="PTHR14911">
    <property type="entry name" value="THUMP DOMAIN-CONTAINING"/>
    <property type="match status" value="1"/>
</dbReference>
<keyword evidence="4" id="KW-0820">tRNA-binding</keyword>
<accession>A0A150J4T3</accession>
<dbReference type="AlphaFoldDB" id="A0A150J4T3"/>
<comment type="similarity">
    <text evidence="12">Belongs to the methyltransferase superfamily. Trm-G10 family.</text>
</comment>
<dbReference type="FunFam" id="3.40.50.150:FF:000251">
    <property type="entry name" value="Putative RNA methylase"/>
    <property type="match status" value="1"/>
</dbReference>
<evidence type="ECO:0000256" key="1">
    <source>
        <dbReference type="ARBA" id="ARBA00004496"/>
    </source>
</evidence>
<dbReference type="SUPFAM" id="SSF53335">
    <property type="entry name" value="S-adenosyl-L-methionine-dependent methyltransferases"/>
    <property type="match status" value="1"/>
</dbReference>
<evidence type="ECO:0000256" key="3">
    <source>
        <dbReference type="ARBA" id="ARBA00022490"/>
    </source>
</evidence>
<comment type="subcellular location">
    <subcellularLocation>
        <location evidence="1">Cytoplasm</location>
    </subcellularLocation>
</comment>
<evidence type="ECO:0000256" key="2">
    <source>
        <dbReference type="ARBA" id="ARBA00011245"/>
    </source>
</evidence>
<evidence type="ECO:0000259" key="16">
    <source>
        <dbReference type="Pfam" id="PF02926"/>
    </source>
</evidence>